<dbReference type="HOGENOM" id="CLU_1274176_0_0_1"/>
<dbReference type="PaxDb" id="4113-PGSC0003DMT400096026"/>
<protein>
    <submittedName>
        <fullName evidence="2">Integrase core domain containing protein</fullName>
    </submittedName>
</protein>
<dbReference type="EnsemblPlants" id="PGSC0003DMT400096026">
    <property type="protein sequence ID" value="PGSC0003DMT400096026"/>
    <property type="gene ID" value="PGSC0003DMG400045597"/>
</dbReference>
<dbReference type="AlphaFoldDB" id="M1DXJ9"/>
<reference evidence="2" key="2">
    <citation type="submission" date="2015-06" db="UniProtKB">
        <authorList>
            <consortium name="EnsemblPlants"/>
        </authorList>
    </citation>
    <scope>IDENTIFICATION</scope>
    <source>
        <strain evidence="2">DM1-3 516 R44</strain>
    </source>
</reference>
<reference evidence="3" key="1">
    <citation type="journal article" date="2011" name="Nature">
        <title>Genome sequence and analysis of the tuber crop potato.</title>
        <authorList>
            <consortium name="The Potato Genome Sequencing Consortium"/>
        </authorList>
    </citation>
    <scope>NUCLEOTIDE SEQUENCE [LARGE SCALE GENOMIC DNA]</scope>
    <source>
        <strain evidence="3">cv. DM1-3 516 R44</strain>
    </source>
</reference>
<evidence type="ECO:0000313" key="3">
    <source>
        <dbReference type="Proteomes" id="UP000011115"/>
    </source>
</evidence>
<evidence type="ECO:0000313" key="2">
    <source>
        <dbReference type="EnsemblPlants" id="PGSC0003DMT400096026"/>
    </source>
</evidence>
<dbReference type="InParanoid" id="M1DXJ9"/>
<name>M1DXJ9_SOLTU</name>
<evidence type="ECO:0000256" key="1">
    <source>
        <dbReference type="SAM" id="MobiDB-lite"/>
    </source>
</evidence>
<sequence>MDPIDGQCVYPRIVNGVCRSQAPTYAAKGKSKSVAPSMWLIDEDTDGEYVPPPTRTSPAAPRTTRNRSRQAPPSPATSQAPRSSRATPSSGSTVILLSRVQKLEAQMATLLQHVKPWMQRSIKESEARVEQMMEQMMDQKVQAVHKHLDAFELRVLESPPETEPESASMVSADEVVMTALFRDIMPPPDSSYTTGKRPRSDRTTDTDEAHRLRKKEQ</sequence>
<organism evidence="2 3">
    <name type="scientific">Solanum tuberosum</name>
    <name type="common">Potato</name>
    <dbReference type="NCBI Taxonomy" id="4113"/>
    <lineage>
        <taxon>Eukaryota</taxon>
        <taxon>Viridiplantae</taxon>
        <taxon>Streptophyta</taxon>
        <taxon>Embryophyta</taxon>
        <taxon>Tracheophyta</taxon>
        <taxon>Spermatophyta</taxon>
        <taxon>Magnoliopsida</taxon>
        <taxon>eudicotyledons</taxon>
        <taxon>Gunneridae</taxon>
        <taxon>Pentapetalae</taxon>
        <taxon>asterids</taxon>
        <taxon>lamiids</taxon>
        <taxon>Solanales</taxon>
        <taxon>Solanaceae</taxon>
        <taxon>Solanoideae</taxon>
        <taxon>Solaneae</taxon>
        <taxon>Solanum</taxon>
    </lineage>
</organism>
<dbReference type="Proteomes" id="UP000011115">
    <property type="component" value="Unassembled WGS sequence"/>
</dbReference>
<dbReference type="Gramene" id="PGSC0003DMT400096026">
    <property type="protein sequence ID" value="PGSC0003DMT400096026"/>
    <property type="gene ID" value="PGSC0003DMG400045597"/>
</dbReference>
<accession>M1DXJ9</accession>
<keyword evidence="3" id="KW-1185">Reference proteome</keyword>
<feature type="compositionally biased region" description="Basic and acidic residues" evidence="1">
    <location>
        <begin position="198"/>
        <end position="217"/>
    </location>
</feature>
<feature type="compositionally biased region" description="Low complexity" evidence="1">
    <location>
        <begin position="76"/>
        <end position="87"/>
    </location>
</feature>
<feature type="region of interest" description="Disordered" evidence="1">
    <location>
        <begin position="22"/>
        <end position="92"/>
    </location>
</feature>
<feature type="region of interest" description="Disordered" evidence="1">
    <location>
        <begin position="182"/>
        <end position="217"/>
    </location>
</feature>
<proteinExistence type="predicted"/>